<proteinExistence type="predicted"/>
<evidence type="ECO:0000313" key="2">
    <source>
        <dbReference type="WBParaSite" id="PEQ_0000569401-mRNA-1"/>
    </source>
</evidence>
<dbReference type="Proteomes" id="UP000887564">
    <property type="component" value="Unplaced"/>
</dbReference>
<dbReference type="AlphaFoldDB" id="A0A914RUN3"/>
<accession>A0A914RUN3</accession>
<sequence>MYLPGCTEILFFSVKFRLVKLSESFIKTAQSKNYKVVLVGVGPLPDLEMLNVLNVFIVRADILDDTVAEQADLIIAIDQSFAVGYNEYYEEVLFIRDKLVPQWTIGPNETEVVLFGYGKMKRTSFKTNFNYPNNADVFADLTKMKIKNLFDDADFTMSSVWSISLMEQFLKYFAGQLQPHRP</sequence>
<organism evidence="1 2">
    <name type="scientific">Parascaris equorum</name>
    <name type="common">Equine roundworm</name>
    <dbReference type="NCBI Taxonomy" id="6256"/>
    <lineage>
        <taxon>Eukaryota</taxon>
        <taxon>Metazoa</taxon>
        <taxon>Ecdysozoa</taxon>
        <taxon>Nematoda</taxon>
        <taxon>Chromadorea</taxon>
        <taxon>Rhabditida</taxon>
        <taxon>Spirurina</taxon>
        <taxon>Ascaridomorpha</taxon>
        <taxon>Ascaridoidea</taxon>
        <taxon>Ascarididae</taxon>
        <taxon>Parascaris</taxon>
    </lineage>
</organism>
<protein>
    <submittedName>
        <fullName evidence="2">Uncharacterized protein</fullName>
    </submittedName>
</protein>
<reference evidence="2" key="1">
    <citation type="submission" date="2022-11" db="UniProtKB">
        <authorList>
            <consortium name="WormBaseParasite"/>
        </authorList>
    </citation>
    <scope>IDENTIFICATION</scope>
</reference>
<name>A0A914RUN3_PAREQ</name>
<keyword evidence="1" id="KW-1185">Reference proteome</keyword>
<evidence type="ECO:0000313" key="1">
    <source>
        <dbReference type="Proteomes" id="UP000887564"/>
    </source>
</evidence>
<dbReference type="WBParaSite" id="PEQ_0000569401-mRNA-1">
    <property type="protein sequence ID" value="PEQ_0000569401-mRNA-1"/>
    <property type="gene ID" value="PEQ_0000569401"/>
</dbReference>